<dbReference type="AlphaFoldDB" id="A0A8H4FE95"/>
<evidence type="ECO:0000259" key="1">
    <source>
        <dbReference type="Pfam" id="PF20253"/>
    </source>
</evidence>
<reference evidence="2" key="1">
    <citation type="journal article" date="2020" name="Phytopathology">
        <title>Genome sequence and comparative analysis of Colletotrichum gloeosporioides isolated from Liriodendron leaves.</title>
        <authorList>
            <person name="Fu F.F."/>
            <person name="Hao Z."/>
            <person name="Wang P."/>
            <person name="Lu Y."/>
            <person name="Xue L.J."/>
            <person name="Wei G."/>
            <person name="Tian Y."/>
            <person name="Baishi H."/>
            <person name="Xu H."/>
            <person name="Shi J."/>
            <person name="Cheng T."/>
            <person name="Wang G."/>
            <person name="Yi Y."/>
            <person name="Chen J."/>
        </authorList>
    </citation>
    <scope>NUCLEOTIDE SEQUENCE</scope>
    <source>
        <strain evidence="2">Lc1</strain>
    </source>
</reference>
<dbReference type="Pfam" id="PF20253">
    <property type="entry name" value="DUF6604"/>
    <property type="match status" value="1"/>
</dbReference>
<dbReference type="PANTHER" id="PTHR38795:SF1">
    <property type="entry name" value="DUF6604 DOMAIN-CONTAINING PROTEIN"/>
    <property type="match status" value="1"/>
</dbReference>
<sequence length="673" mass="75381">MPSGQQYAPAKMMDLIKDGLSHFGVDLRAGSSHKNRIEAAGFQNLIHDVKKLPVGTRPKDSHLKSVGSYARAVIYDGLHGNTIGLFTRGLGWTPLEVEAFLVECRREMLKDDVHPYILYHSYSGRKPLRPAAAVPIVTCSIPSTNGSSSERPTTKSVLLFHRSSLLKDFSIFLEDNLFRAALSPPILPRNIFRAAKILAIKAAHVQWPTLSFHLPILTTIEDDHIMELICLFNDARDVRNFLKRSWTRYAERKTDLVTASLISNSTSRGFIALVSSTLCLEYTFCALGEAKHWLVMPTETEAKAFAYDNMQRIIRSGWIPTPEIDDWLMSDMPGKMSTAAMCRTFFDLYTISGLHSFVESDLKQFMSHHSIQHLIEIDKSSGIQDSLMKAHLDALFPPINSDQKKLSVRAPLFLGSVLGSLVLKLNSSELSLVNKSGSLMAAAHLYNALRVFNPQTMPRWHDLDLLIELQKEPMFAPEPPTEFAQCVSRFWIAQGLKPSEIVSARMTSRRLALASGRKHPTELYEKRLAGLKRGSGRRELRLAPLLQHLPWMRCITGGWKLSMDEKTVRGAVETDLGKRLGRVQSPPRASDLLVVVWLGQLEKMIQAETPSLFFGFTELGQIVLDSLGSLASTGAAARAFEQPDSALASWKKNLPSDRSLLESEHKRWLGWCR</sequence>
<dbReference type="InterPro" id="IPR046539">
    <property type="entry name" value="DUF6604"/>
</dbReference>
<keyword evidence="3" id="KW-1185">Reference proteome</keyword>
<reference evidence="2" key="2">
    <citation type="submission" date="2020-03" db="EMBL/GenBank/DDBJ databases">
        <authorList>
            <person name="Fu F.-F."/>
            <person name="Chen J."/>
        </authorList>
    </citation>
    <scope>NUCLEOTIDE SEQUENCE</scope>
    <source>
        <strain evidence="2">Lc1</strain>
    </source>
</reference>
<protein>
    <recommendedName>
        <fullName evidence="1">DUF6604 domain-containing protein</fullName>
    </recommendedName>
</protein>
<dbReference type="GeneID" id="69019024"/>
<organism evidence="2 3">
    <name type="scientific">Colletotrichum gloeosporioides</name>
    <name type="common">Anthracnose fungus</name>
    <name type="synonym">Glomerella cingulata</name>
    <dbReference type="NCBI Taxonomy" id="474922"/>
    <lineage>
        <taxon>Eukaryota</taxon>
        <taxon>Fungi</taxon>
        <taxon>Dikarya</taxon>
        <taxon>Ascomycota</taxon>
        <taxon>Pezizomycotina</taxon>
        <taxon>Sordariomycetes</taxon>
        <taxon>Hypocreomycetidae</taxon>
        <taxon>Glomerellales</taxon>
        <taxon>Glomerellaceae</taxon>
        <taxon>Colletotrichum</taxon>
        <taxon>Colletotrichum gloeosporioides species complex</taxon>
    </lineage>
</organism>
<accession>A0A8H4FE95</accession>
<feature type="domain" description="DUF6604" evidence="1">
    <location>
        <begin position="220"/>
        <end position="264"/>
    </location>
</feature>
<comment type="caution">
    <text evidence="2">The sequence shown here is derived from an EMBL/GenBank/DDBJ whole genome shotgun (WGS) entry which is preliminary data.</text>
</comment>
<dbReference type="Proteomes" id="UP000613401">
    <property type="component" value="Unassembled WGS sequence"/>
</dbReference>
<name>A0A8H4FE95_COLGL</name>
<evidence type="ECO:0000313" key="3">
    <source>
        <dbReference type="Proteomes" id="UP000613401"/>
    </source>
</evidence>
<proteinExistence type="predicted"/>
<dbReference type="RefSeq" id="XP_045256973.1">
    <property type="nucleotide sequence ID" value="XM_045411790.1"/>
</dbReference>
<gene>
    <name evidence="2" type="ORF">GCG54_00011901</name>
</gene>
<evidence type="ECO:0000313" key="2">
    <source>
        <dbReference type="EMBL" id="KAF3797809.1"/>
    </source>
</evidence>
<dbReference type="EMBL" id="WVTB01000108">
    <property type="protein sequence ID" value="KAF3797809.1"/>
    <property type="molecule type" value="Genomic_DNA"/>
</dbReference>
<dbReference type="PANTHER" id="PTHR38795">
    <property type="entry name" value="DUF6604 DOMAIN-CONTAINING PROTEIN"/>
    <property type="match status" value="1"/>
</dbReference>